<sequence>MLHRGHSAPVKLAVFCCRNQGREQKASEDPLNRNRKHFIARVVTPLTQPHESRQGPPRRNTGKFRSHQQGVEGYSQGEEVLRASLWLSEHAGVGQREVHICGVLAV</sequence>
<accession>A0ABV0YM12</accession>
<comment type="caution">
    <text evidence="2">The sequence shown here is derived from an EMBL/GenBank/DDBJ whole genome shotgun (WGS) entry which is preliminary data.</text>
</comment>
<proteinExistence type="predicted"/>
<protein>
    <submittedName>
        <fullName evidence="2">Uncharacterized protein</fullName>
    </submittedName>
</protein>
<feature type="region of interest" description="Disordered" evidence="1">
    <location>
        <begin position="40"/>
        <end position="73"/>
    </location>
</feature>
<keyword evidence="3" id="KW-1185">Reference proteome</keyword>
<gene>
    <name evidence="2" type="ORF">AMECASPLE_008366</name>
</gene>
<evidence type="ECO:0000313" key="2">
    <source>
        <dbReference type="EMBL" id="MEQ2294879.1"/>
    </source>
</evidence>
<reference evidence="2 3" key="1">
    <citation type="submission" date="2021-06" db="EMBL/GenBank/DDBJ databases">
        <authorList>
            <person name="Palmer J.M."/>
        </authorList>
    </citation>
    <scope>NUCLEOTIDE SEQUENCE [LARGE SCALE GENOMIC DNA]</scope>
    <source>
        <strain evidence="2 3">AS_MEX2019</strain>
        <tissue evidence="2">Muscle</tissue>
    </source>
</reference>
<name>A0ABV0YM12_9TELE</name>
<evidence type="ECO:0000313" key="3">
    <source>
        <dbReference type="Proteomes" id="UP001469553"/>
    </source>
</evidence>
<evidence type="ECO:0000256" key="1">
    <source>
        <dbReference type="SAM" id="MobiDB-lite"/>
    </source>
</evidence>
<organism evidence="2 3">
    <name type="scientific">Ameca splendens</name>
    <dbReference type="NCBI Taxonomy" id="208324"/>
    <lineage>
        <taxon>Eukaryota</taxon>
        <taxon>Metazoa</taxon>
        <taxon>Chordata</taxon>
        <taxon>Craniata</taxon>
        <taxon>Vertebrata</taxon>
        <taxon>Euteleostomi</taxon>
        <taxon>Actinopterygii</taxon>
        <taxon>Neopterygii</taxon>
        <taxon>Teleostei</taxon>
        <taxon>Neoteleostei</taxon>
        <taxon>Acanthomorphata</taxon>
        <taxon>Ovalentaria</taxon>
        <taxon>Atherinomorphae</taxon>
        <taxon>Cyprinodontiformes</taxon>
        <taxon>Goodeidae</taxon>
        <taxon>Ameca</taxon>
    </lineage>
</organism>
<dbReference type="EMBL" id="JAHRIP010038063">
    <property type="protein sequence ID" value="MEQ2294879.1"/>
    <property type="molecule type" value="Genomic_DNA"/>
</dbReference>
<dbReference type="Proteomes" id="UP001469553">
    <property type="component" value="Unassembled WGS sequence"/>
</dbReference>